<feature type="transmembrane region" description="Helical" evidence="1">
    <location>
        <begin position="251"/>
        <end position="275"/>
    </location>
</feature>
<keyword evidence="3" id="KW-1185">Reference proteome</keyword>
<keyword evidence="1" id="KW-1133">Transmembrane helix</keyword>
<dbReference type="AlphaFoldDB" id="A0AA38R961"/>
<protein>
    <submittedName>
        <fullName evidence="2">Integral membrane protein</fullName>
    </submittedName>
</protein>
<dbReference type="Proteomes" id="UP001174694">
    <property type="component" value="Unassembled WGS sequence"/>
</dbReference>
<keyword evidence="1" id="KW-0812">Transmembrane</keyword>
<comment type="caution">
    <text evidence="2">The sequence shown here is derived from an EMBL/GenBank/DDBJ whole genome shotgun (WGS) entry which is preliminary data.</text>
</comment>
<feature type="transmembrane region" description="Helical" evidence="1">
    <location>
        <begin position="173"/>
        <end position="191"/>
    </location>
</feature>
<evidence type="ECO:0000313" key="3">
    <source>
        <dbReference type="Proteomes" id="UP001174694"/>
    </source>
</evidence>
<proteinExistence type="predicted"/>
<dbReference type="GO" id="GO:0005886">
    <property type="term" value="C:plasma membrane"/>
    <property type="evidence" value="ECO:0007669"/>
    <property type="project" value="InterPro"/>
</dbReference>
<dbReference type="Pfam" id="PF06687">
    <property type="entry name" value="SUR7"/>
    <property type="match status" value="1"/>
</dbReference>
<name>A0AA38R961_9PEZI</name>
<evidence type="ECO:0000256" key="1">
    <source>
        <dbReference type="SAM" id="Phobius"/>
    </source>
</evidence>
<dbReference type="InterPro" id="IPR052413">
    <property type="entry name" value="SUR7_domain"/>
</dbReference>
<accession>A0AA38R961</accession>
<dbReference type="GO" id="GO:0051285">
    <property type="term" value="C:cell cortex of cell tip"/>
    <property type="evidence" value="ECO:0007669"/>
    <property type="project" value="TreeGrafter"/>
</dbReference>
<sequence>MANFGRFVCVLVPFALTLGSLIAMLVAGLAGVADKNLYMFRVNTTGLSISTDSLTSLIDSRSAAPDTGFKFHDASFLTKAQTDSSTSSSTNVTAADLSLGKLYDITLWGYCETPQSGSRNCTKPKFNWASDVLNKTETSFDSIATAAGASITLPSDITDALKVFAKITKWTEVVFIIAVVALAVELFFGIFANCSRGVSCITFIIAGVASVAVVAAASLSTAMAVVVVGAVESTAKWYGVKAHFNTNFLAAVWIGAAFAIAAGFFWLFTICCCAPDHSSRRSGGRKRHLDDDAGEKLMPIGAYQPLSEPAGYHNQQGNQYGNQYGAPRYPTGAARSDLAYEPYAHARV</sequence>
<organism evidence="2 3">
    <name type="scientific">Pleurostoma richardsiae</name>
    <dbReference type="NCBI Taxonomy" id="41990"/>
    <lineage>
        <taxon>Eukaryota</taxon>
        <taxon>Fungi</taxon>
        <taxon>Dikarya</taxon>
        <taxon>Ascomycota</taxon>
        <taxon>Pezizomycotina</taxon>
        <taxon>Sordariomycetes</taxon>
        <taxon>Sordariomycetidae</taxon>
        <taxon>Calosphaeriales</taxon>
        <taxon>Pleurostomataceae</taxon>
        <taxon>Pleurostoma</taxon>
    </lineage>
</organism>
<evidence type="ECO:0000313" key="2">
    <source>
        <dbReference type="EMBL" id="KAJ9130862.1"/>
    </source>
</evidence>
<dbReference type="InterPro" id="IPR009571">
    <property type="entry name" value="SUR7/Rim9-like_fungi"/>
</dbReference>
<dbReference type="PANTHER" id="PTHR28019:SF3">
    <property type="entry name" value="INTEGRAL MEMBRANE PROTEIN (AFU_ORTHOLOGUE AFUA_6G07470)"/>
    <property type="match status" value="1"/>
</dbReference>
<dbReference type="PANTHER" id="PTHR28019">
    <property type="entry name" value="CELL MEMBRANE PROTEIN YLR413W-RELATED"/>
    <property type="match status" value="1"/>
</dbReference>
<keyword evidence="1" id="KW-0472">Membrane</keyword>
<reference evidence="2" key="1">
    <citation type="submission" date="2022-07" db="EMBL/GenBank/DDBJ databases">
        <title>Fungi with potential for degradation of polypropylene.</title>
        <authorList>
            <person name="Gostincar C."/>
        </authorList>
    </citation>
    <scope>NUCLEOTIDE SEQUENCE</scope>
    <source>
        <strain evidence="2">EXF-13308</strain>
    </source>
</reference>
<dbReference type="EMBL" id="JANBVO010000077">
    <property type="protein sequence ID" value="KAJ9130862.1"/>
    <property type="molecule type" value="Genomic_DNA"/>
</dbReference>
<gene>
    <name evidence="2" type="ORF">NKR23_g11990</name>
</gene>
<dbReference type="GO" id="GO:0031505">
    <property type="term" value="P:fungal-type cell wall organization"/>
    <property type="evidence" value="ECO:0007669"/>
    <property type="project" value="TreeGrafter"/>
</dbReference>
<feature type="transmembrane region" description="Helical" evidence="1">
    <location>
        <begin position="203"/>
        <end position="231"/>
    </location>
</feature>